<gene>
    <name evidence="9" type="ORF">METZ01_LOCUS219475</name>
</gene>
<dbReference type="PIRSF" id="PIRSF000110">
    <property type="entry name" value="G6PD"/>
    <property type="match status" value="1"/>
</dbReference>
<evidence type="ECO:0000256" key="3">
    <source>
        <dbReference type="ARBA" id="ARBA00022526"/>
    </source>
</evidence>
<organism evidence="9">
    <name type="scientific">marine metagenome</name>
    <dbReference type="NCBI Taxonomy" id="408172"/>
    <lineage>
        <taxon>unclassified sequences</taxon>
        <taxon>metagenomes</taxon>
        <taxon>ecological metagenomes</taxon>
    </lineage>
</organism>
<comment type="pathway">
    <text evidence="1">Carbohydrate degradation; pentose phosphate pathway; D-ribulose 5-phosphate from D-glucose 6-phosphate (oxidative stage): step 1/3.</text>
</comment>
<evidence type="ECO:0000259" key="7">
    <source>
        <dbReference type="Pfam" id="PF00479"/>
    </source>
</evidence>
<feature type="domain" description="Glucose-6-phosphate dehydrogenase C-terminal" evidence="8">
    <location>
        <begin position="230"/>
        <end position="464"/>
    </location>
</feature>
<dbReference type="PANTHER" id="PTHR23429:SF0">
    <property type="entry name" value="GLUCOSE-6-PHOSPHATE 1-DEHYDROGENASE"/>
    <property type="match status" value="1"/>
</dbReference>
<dbReference type="Pfam" id="PF00479">
    <property type="entry name" value="G6PD_N"/>
    <property type="match status" value="1"/>
</dbReference>
<dbReference type="GO" id="GO:0004345">
    <property type="term" value="F:glucose-6-phosphate dehydrogenase activity"/>
    <property type="evidence" value="ECO:0007669"/>
    <property type="project" value="InterPro"/>
</dbReference>
<dbReference type="EMBL" id="UINC01051908">
    <property type="protein sequence ID" value="SVB66621.1"/>
    <property type="molecule type" value="Genomic_DNA"/>
</dbReference>
<dbReference type="InterPro" id="IPR019796">
    <property type="entry name" value="G6P_DH_AS"/>
</dbReference>
<evidence type="ECO:0008006" key="10">
    <source>
        <dbReference type="Google" id="ProtNLM"/>
    </source>
</evidence>
<evidence type="ECO:0000256" key="2">
    <source>
        <dbReference type="ARBA" id="ARBA00009975"/>
    </source>
</evidence>
<feature type="domain" description="Glucose-6-phosphate dehydrogenase NAD-binding" evidence="7">
    <location>
        <begin position="42"/>
        <end position="228"/>
    </location>
</feature>
<reference evidence="9" key="1">
    <citation type="submission" date="2018-05" db="EMBL/GenBank/DDBJ databases">
        <authorList>
            <person name="Lanie J.A."/>
            <person name="Ng W.-L."/>
            <person name="Kazmierczak K.M."/>
            <person name="Andrzejewski T.M."/>
            <person name="Davidsen T.M."/>
            <person name="Wayne K.J."/>
            <person name="Tettelin H."/>
            <person name="Glass J.I."/>
            <person name="Rusch D."/>
            <person name="Podicherti R."/>
            <person name="Tsui H.-C.T."/>
            <person name="Winkler M.E."/>
        </authorList>
    </citation>
    <scope>NUCLEOTIDE SEQUENCE</scope>
</reference>
<accession>A0A382FXF9</accession>
<dbReference type="Gene3D" id="3.40.50.720">
    <property type="entry name" value="NAD(P)-binding Rossmann-like Domain"/>
    <property type="match status" value="1"/>
</dbReference>
<proteinExistence type="inferred from homology"/>
<name>A0A382FXF9_9ZZZZ</name>
<sequence length="464" mass="52885">MRVELIGWIRHAAGVGRDDKKKENSVARLDAGRKTPKPCAIVIFGASGDLTGRKLIPALFHLFSDGQLPEQFRVIGFARRDKTDESWRAELKAGVEKHSRPPKREAAIWEAFEKNIFYHRGDLTDATAYQSLAERLADFEDVSLRENLVFYLAISPTLFVETVDQLHAAGLLKRQKDESSPWQRLVVEKPFGQDLASARELNAQLVKHVRERQIFRIDHYLGKETVQNIMMFRFSNALFEQLWNREAIEHVQITVSEDIGVGSRGGYFEEAGTLRDMMQNHLLQILSLVAMEPPVSLEAEAIRNEKVKLLQSIRELTPDDVARQVVRGQYFAGGVNGDTRQAYRQEEKVASESNVETYVAAQLFIDNWRWSSVPFYLRTGKNLPLRASEVRVQFRPTPNVLFARQADLQPNALTLRLQPDEGIFLRFNGKAPGNSMGIQPVRMHFGYDAEFGAYTPEAYERLLL</sequence>
<dbReference type="InterPro" id="IPR001282">
    <property type="entry name" value="G6P_DH"/>
</dbReference>
<evidence type="ECO:0000256" key="6">
    <source>
        <dbReference type="ARBA" id="ARBA00023277"/>
    </source>
</evidence>
<keyword evidence="3" id="KW-0313">Glucose metabolism</keyword>
<dbReference type="UniPathway" id="UPA00115"/>
<dbReference type="GO" id="GO:0006006">
    <property type="term" value="P:glucose metabolic process"/>
    <property type="evidence" value="ECO:0007669"/>
    <property type="project" value="UniProtKB-KW"/>
</dbReference>
<dbReference type="HAMAP" id="MF_00966">
    <property type="entry name" value="G6PD"/>
    <property type="match status" value="1"/>
</dbReference>
<dbReference type="GO" id="GO:0005829">
    <property type="term" value="C:cytosol"/>
    <property type="evidence" value="ECO:0007669"/>
    <property type="project" value="TreeGrafter"/>
</dbReference>
<dbReference type="InterPro" id="IPR036291">
    <property type="entry name" value="NAD(P)-bd_dom_sf"/>
</dbReference>
<feature type="non-terminal residue" evidence="9">
    <location>
        <position position="464"/>
    </location>
</feature>
<keyword evidence="6" id="KW-0119">Carbohydrate metabolism</keyword>
<evidence type="ECO:0000256" key="4">
    <source>
        <dbReference type="ARBA" id="ARBA00022857"/>
    </source>
</evidence>
<dbReference type="PRINTS" id="PR00079">
    <property type="entry name" value="G6PDHDRGNASE"/>
</dbReference>
<dbReference type="InterPro" id="IPR022675">
    <property type="entry name" value="G6P_DH_C"/>
</dbReference>
<evidence type="ECO:0000313" key="9">
    <source>
        <dbReference type="EMBL" id="SVB66621.1"/>
    </source>
</evidence>
<dbReference type="Gene3D" id="3.30.360.10">
    <property type="entry name" value="Dihydrodipicolinate Reductase, domain 2"/>
    <property type="match status" value="1"/>
</dbReference>
<keyword evidence="5" id="KW-0560">Oxidoreductase</keyword>
<dbReference type="PANTHER" id="PTHR23429">
    <property type="entry name" value="GLUCOSE-6-PHOSPHATE 1-DEHYDROGENASE G6PD"/>
    <property type="match status" value="1"/>
</dbReference>
<dbReference type="AlphaFoldDB" id="A0A382FXF9"/>
<dbReference type="SUPFAM" id="SSF51735">
    <property type="entry name" value="NAD(P)-binding Rossmann-fold domains"/>
    <property type="match status" value="1"/>
</dbReference>
<evidence type="ECO:0000256" key="1">
    <source>
        <dbReference type="ARBA" id="ARBA00004937"/>
    </source>
</evidence>
<dbReference type="InterPro" id="IPR022674">
    <property type="entry name" value="G6P_DH_NAD-bd"/>
</dbReference>
<comment type="similarity">
    <text evidence="2">Belongs to the glucose-6-phosphate dehydrogenase family.</text>
</comment>
<keyword evidence="4" id="KW-0521">NADP</keyword>
<evidence type="ECO:0000256" key="5">
    <source>
        <dbReference type="ARBA" id="ARBA00023002"/>
    </source>
</evidence>
<dbReference type="PROSITE" id="PS00069">
    <property type="entry name" value="G6P_DEHYDROGENASE"/>
    <property type="match status" value="1"/>
</dbReference>
<dbReference type="GO" id="GO:0050661">
    <property type="term" value="F:NADP binding"/>
    <property type="evidence" value="ECO:0007669"/>
    <property type="project" value="InterPro"/>
</dbReference>
<dbReference type="Pfam" id="PF02781">
    <property type="entry name" value="G6PD_C"/>
    <property type="match status" value="1"/>
</dbReference>
<protein>
    <recommendedName>
        <fullName evidence="10">Glucose-6-phosphate dehydrogenase NAD-binding domain-containing protein</fullName>
    </recommendedName>
</protein>
<evidence type="ECO:0000259" key="8">
    <source>
        <dbReference type="Pfam" id="PF02781"/>
    </source>
</evidence>
<dbReference type="GO" id="GO:0009051">
    <property type="term" value="P:pentose-phosphate shunt, oxidative branch"/>
    <property type="evidence" value="ECO:0007669"/>
    <property type="project" value="TreeGrafter"/>
</dbReference>
<dbReference type="SUPFAM" id="SSF55347">
    <property type="entry name" value="Glyceraldehyde-3-phosphate dehydrogenase-like, C-terminal domain"/>
    <property type="match status" value="1"/>
</dbReference>
<dbReference type="NCBIfam" id="TIGR00871">
    <property type="entry name" value="zwf"/>
    <property type="match status" value="1"/>
</dbReference>